<evidence type="ECO:0000313" key="2">
    <source>
        <dbReference type="EMBL" id="QWV94674.1"/>
    </source>
</evidence>
<dbReference type="RefSeq" id="WP_216801401.1">
    <property type="nucleotide sequence ID" value="NZ_CP076723.1"/>
</dbReference>
<organism evidence="2 3">
    <name type="scientific">Geomonas oryzisoli</name>
    <dbReference type="NCBI Taxonomy" id="2847992"/>
    <lineage>
        <taxon>Bacteria</taxon>
        <taxon>Pseudomonadati</taxon>
        <taxon>Thermodesulfobacteriota</taxon>
        <taxon>Desulfuromonadia</taxon>
        <taxon>Geobacterales</taxon>
        <taxon>Geobacteraceae</taxon>
        <taxon>Geomonas</taxon>
    </lineage>
</organism>
<protein>
    <recommendedName>
        <fullName evidence="4">DUF3976 domain-containing protein</fullName>
    </recommendedName>
</protein>
<keyword evidence="1" id="KW-0812">Transmembrane</keyword>
<accession>A0ABX8JDB8</accession>
<sequence length="56" mass="6110">MFGLLVCVILIVAAFFTFNKFVDKKTRANVGSLAKIAFGMIILLVVLMVFIGISSK</sequence>
<feature type="transmembrane region" description="Helical" evidence="1">
    <location>
        <begin position="36"/>
        <end position="53"/>
    </location>
</feature>
<keyword evidence="1" id="KW-0472">Membrane</keyword>
<evidence type="ECO:0008006" key="4">
    <source>
        <dbReference type="Google" id="ProtNLM"/>
    </source>
</evidence>
<dbReference type="EMBL" id="CP076723">
    <property type="protein sequence ID" value="QWV94674.1"/>
    <property type="molecule type" value="Genomic_DNA"/>
</dbReference>
<keyword evidence="3" id="KW-1185">Reference proteome</keyword>
<gene>
    <name evidence="2" type="ORF">KP004_05705</name>
</gene>
<dbReference type="Proteomes" id="UP000683557">
    <property type="component" value="Chromosome"/>
</dbReference>
<name>A0ABX8JDB8_9BACT</name>
<proteinExistence type="predicted"/>
<evidence type="ECO:0000313" key="3">
    <source>
        <dbReference type="Proteomes" id="UP000683557"/>
    </source>
</evidence>
<keyword evidence="1" id="KW-1133">Transmembrane helix</keyword>
<evidence type="ECO:0000256" key="1">
    <source>
        <dbReference type="SAM" id="Phobius"/>
    </source>
</evidence>
<reference evidence="2 3" key="1">
    <citation type="submission" date="2021-06" db="EMBL/GenBank/DDBJ databases">
        <title>Gemonas diversity in paddy soil.</title>
        <authorList>
            <person name="Liu G."/>
        </authorList>
    </citation>
    <scope>NUCLEOTIDE SEQUENCE [LARGE SCALE GENOMIC DNA]</scope>
    <source>
        <strain evidence="2 3">RG10</strain>
    </source>
</reference>